<accession>A0A2I0A243</accession>
<keyword evidence="3" id="KW-1185">Reference proteome</keyword>
<dbReference type="Proteomes" id="UP000236161">
    <property type="component" value="Unassembled WGS sequence"/>
</dbReference>
<feature type="region of interest" description="Disordered" evidence="1">
    <location>
        <begin position="36"/>
        <end position="109"/>
    </location>
</feature>
<feature type="compositionally biased region" description="Polar residues" evidence="1">
    <location>
        <begin position="51"/>
        <end position="62"/>
    </location>
</feature>
<feature type="compositionally biased region" description="Basic residues" evidence="1">
    <location>
        <begin position="69"/>
        <end position="80"/>
    </location>
</feature>
<gene>
    <name evidence="2" type="ORF">AXF42_Ash004148</name>
</gene>
<protein>
    <submittedName>
        <fullName evidence="2">Uncharacterized protein</fullName>
    </submittedName>
</protein>
<organism evidence="2 3">
    <name type="scientific">Apostasia shenzhenica</name>
    <dbReference type="NCBI Taxonomy" id="1088818"/>
    <lineage>
        <taxon>Eukaryota</taxon>
        <taxon>Viridiplantae</taxon>
        <taxon>Streptophyta</taxon>
        <taxon>Embryophyta</taxon>
        <taxon>Tracheophyta</taxon>
        <taxon>Spermatophyta</taxon>
        <taxon>Magnoliopsida</taxon>
        <taxon>Liliopsida</taxon>
        <taxon>Asparagales</taxon>
        <taxon>Orchidaceae</taxon>
        <taxon>Apostasioideae</taxon>
        <taxon>Apostasia</taxon>
    </lineage>
</organism>
<dbReference type="EMBL" id="KZ452037">
    <property type="protein sequence ID" value="PKA49607.1"/>
    <property type="molecule type" value="Genomic_DNA"/>
</dbReference>
<name>A0A2I0A243_9ASPA</name>
<feature type="compositionally biased region" description="Basic and acidic residues" evidence="1">
    <location>
        <begin position="36"/>
        <end position="49"/>
    </location>
</feature>
<evidence type="ECO:0000313" key="3">
    <source>
        <dbReference type="Proteomes" id="UP000236161"/>
    </source>
</evidence>
<dbReference type="AlphaFoldDB" id="A0A2I0A243"/>
<evidence type="ECO:0000313" key="2">
    <source>
        <dbReference type="EMBL" id="PKA49607.1"/>
    </source>
</evidence>
<evidence type="ECO:0000256" key="1">
    <source>
        <dbReference type="SAM" id="MobiDB-lite"/>
    </source>
</evidence>
<reference evidence="2 3" key="1">
    <citation type="journal article" date="2017" name="Nature">
        <title>The Apostasia genome and the evolution of orchids.</title>
        <authorList>
            <person name="Zhang G.Q."/>
            <person name="Liu K.W."/>
            <person name="Li Z."/>
            <person name="Lohaus R."/>
            <person name="Hsiao Y.Y."/>
            <person name="Niu S.C."/>
            <person name="Wang J.Y."/>
            <person name="Lin Y.C."/>
            <person name="Xu Q."/>
            <person name="Chen L.J."/>
            <person name="Yoshida K."/>
            <person name="Fujiwara S."/>
            <person name="Wang Z.W."/>
            <person name="Zhang Y.Q."/>
            <person name="Mitsuda N."/>
            <person name="Wang M."/>
            <person name="Liu G.H."/>
            <person name="Pecoraro L."/>
            <person name="Huang H.X."/>
            <person name="Xiao X.J."/>
            <person name="Lin M."/>
            <person name="Wu X.Y."/>
            <person name="Wu W.L."/>
            <person name="Chen Y.Y."/>
            <person name="Chang S.B."/>
            <person name="Sakamoto S."/>
            <person name="Ohme-Takagi M."/>
            <person name="Yagi M."/>
            <person name="Zeng S.J."/>
            <person name="Shen C.Y."/>
            <person name="Yeh C.M."/>
            <person name="Luo Y.B."/>
            <person name="Tsai W.C."/>
            <person name="Van de Peer Y."/>
            <person name="Liu Z.J."/>
        </authorList>
    </citation>
    <scope>NUCLEOTIDE SEQUENCE [LARGE SCALE GENOMIC DNA]</scope>
    <source>
        <strain evidence="3">cv. Shenzhen</strain>
        <tissue evidence="2">Stem</tissue>
    </source>
</reference>
<sequence length="109" mass="12331">MDKRKKFHKALLKLYCPPPSPAEPLAVDSASLAKEEPLEFPSLDDHLDSDTVLNDSENGGESKSQRLTRAQRKRIRRRKLKEAASVQRKFIGPMLPPGYGDDEQRQSTD</sequence>
<proteinExistence type="predicted"/>